<sequence length="46" mass="4889">DLRTGGPDRAGADRVLHGPCHAARGSGWGDHGLCPLRRDAGRRARD</sequence>
<dbReference type="EC" id="1.3.1.43" evidence="1"/>
<keyword evidence="1" id="KW-0560">Oxidoreductase</keyword>
<protein>
    <submittedName>
        <fullName evidence="1">Cyclohexadienyl dehydrogenase(EC)</fullName>
        <ecNumber evidence="1">1.3.1.12</ecNumber>
        <ecNumber evidence="1">1.3.1.43</ecNumber>
    </submittedName>
</protein>
<gene>
    <name evidence="1" type="ORF">AVDCRST_MAG15-84</name>
</gene>
<feature type="non-terminal residue" evidence="1">
    <location>
        <position position="1"/>
    </location>
</feature>
<feature type="non-terminal residue" evidence="1">
    <location>
        <position position="46"/>
    </location>
</feature>
<dbReference type="GO" id="GO:0008977">
    <property type="term" value="F:prephenate dehydrogenase (NAD+) activity"/>
    <property type="evidence" value="ECO:0007669"/>
    <property type="project" value="UniProtKB-EC"/>
</dbReference>
<dbReference type="GO" id="GO:0047794">
    <property type="term" value="F:cyclohexadienyl dehydrogenase activity"/>
    <property type="evidence" value="ECO:0007669"/>
    <property type="project" value="UniProtKB-EC"/>
</dbReference>
<organism evidence="1">
    <name type="scientific">uncultured Rubellimicrobium sp</name>
    <dbReference type="NCBI Taxonomy" id="543078"/>
    <lineage>
        <taxon>Bacteria</taxon>
        <taxon>Pseudomonadati</taxon>
        <taxon>Pseudomonadota</taxon>
        <taxon>Alphaproteobacteria</taxon>
        <taxon>Rhodobacterales</taxon>
        <taxon>Roseobacteraceae</taxon>
        <taxon>Rubellimicrobium</taxon>
        <taxon>environmental samples</taxon>
    </lineage>
</organism>
<proteinExistence type="predicted"/>
<dbReference type="EMBL" id="CADCUU010000018">
    <property type="protein sequence ID" value="CAA9384547.1"/>
    <property type="molecule type" value="Genomic_DNA"/>
</dbReference>
<evidence type="ECO:0000313" key="1">
    <source>
        <dbReference type="EMBL" id="CAA9384547.1"/>
    </source>
</evidence>
<dbReference type="AlphaFoldDB" id="A0A6J4NCT9"/>
<name>A0A6J4NCT9_9RHOB</name>
<reference evidence="1" key="1">
    <citation type="submission" date="2020-02" db="EMBL/GenBank/DDBJ databases">
        <authorList>
            <person name="Meier V. D."/>
        </authorList>
    </citation>
    <scope>NUCLEOTIDE SEQUENCE</scope>
    <source>
        <strain evidence="1">AVDCRST_MAG15</strain>
    </source>
</reference>
<accession>A0A6J4NCT9</accession>
<dbReference type="EC" id="1.3.1.12" evidence="1"/>